<evidence type="ECO:0000313" key="1">
    <source>
        <dbReference type="EMBL" id="KAK0639016.1"/>
    </source>
</evidence>
<organism evidence="1 2">
    <name type="scientific">Cercophora newfieldiana</name>
    <dbReference type="NCBI Taxonomy" id="92897"/>
    <lineage>
        <taxon>Eukaryota</taxon>
        <taxon>Fungi</taxon>
        <taxon>Dikarya</taxon>
        <taxon>Ascomycota</taxon>
        <taxon>Pezizomycotina</taxon>
        <taxon>Sordariomycetes</taxon>
        <taxon>Sordariomycetidae</taxon>
        <taxon>Sordariales</taxon>
        <taxon>Lasiosphaeriaceae</taxon>
        <taxon>Cercophora</taxon>
    </lineage>
</organism>
<evidence type="ECO:0000313" key="2">
    <source>
        <dbReference type="Proteomes" id="UP001174936"/>
    </source>
</evidence>
<comment type="caution">
    <text evidence="1">The sequence shown here is derived from an EMBL/GenBank/DDBJ whole genome shotgun (WGS) entry which is preliminary data.</text>
</comment>
<accession>A0AA39XRR6</accession>
<proteinExistence type="predicted"/>
<protein>
    <submittedName>
        <fullName evidence="1">Uncharacterized protein</fullName>
    </submittedName>
</protein>
<dbReference type="EMBL" id="JAULSV010000007">
    <property type="protein sequence ID" value="KAK0639016.1"/>
    <property type="molecule type" value="Genomic_DNA"/>
</dbReference>
<reference evidence="1" key="1">
    <citation type="submission" date="2023-06" db="EMBL/GenBank/DDBJ databases">
        <title>Genome-scale phylogeny and comparative genomics of the fungal order Sordariales.</title>
        <authorList>
            <consortium name="Lawrence Berkeley National Laboratory"/>
            <person name="Hensen N."/>
            <person name="Bonometti L."/>
            <person name="Westerberg I."/>
            <person name="Brannstrom I.O."/>
            <person name="Guillou S."/>
            <person name="Cros-Aarteil S."/>
            <person name="Calhoun S."/>
            <person name="Haridas S."/>
            <person name="Kuo A."/>
            <person name="Mondo S."/>
            <person name="Pangilinan J."/>
            <person name="Riley R."/>
            <person name="Labutti K."/>
            <person name="Andreopoulos B."/>
            <person name="Lipzen A."/>
            <person name="Chen C."/>
            <person name="Yanf M."/>
            <person name="Daum C."/>
            <person name="Ng V."/>
            <person name="Clum A."/>
            <person name="Steindorff A."/>
            <person name="Ohm R."/>
            <person name="Martin F."/>
            <person name="Silar P."/>
            <person name="Natvig D."/>
            <person name="Lalanne C."/>
            <person name="Gautier V."/>
            <person name="Ament-Velasquez S.L."/>
            <person name="Kruys A."/>
            <person name="Hutchinson M.I."/>
            <person name="Powell A.J."/>
            <person name="Barry K."/>
            <person name="Miller A.N."/>
            <person name="Grigoriev I.V."/>
            <person name="Debuchy R."/>
            <person name="Gladieux P."/>
            <person name="Thoren M.H."/>
            <person name="Johannesson H."/>
        </authorList>
    </citation>
    <scope>NUCLEOTIDE SEQUENCE</scope>
    <source>
        <strain evidence="1">SMH2532-1</strain>
    </source>
</reference>
<dbReference type="Proteomes" id="UP001174936">
    <property type="component" value="Unassembled WGS sequence"/>
</dbReference>
<dbReference type="AlphaFoldDB" id="A0AA39XRR6"/>
<keyword evidence="2" id="KW-1185">Reference proteome</keyword>
<name>A0AA39XRR6_9PEZI</name>
<sequence>MLCDARARLANTPSQGAFVNFEDEEEEWEGFDDDAAEVDIEDSPLNDTGEDLLCVVDGEDTVSPQADTGYDQVAESFMRLLMGNEMSHANDWKNNPLQCEECIRDETVTEQ</sequence>
<gene>
    <name evidence="1" type="ORF">B0T16DRAFT_462729</name>
</gene>